<dbReference type="InterPro" id="IPR035906">
    <property type="entry name" value="MetI-like_sf"/>
</dbReference>
<dbReference type="GO" id="GO:0055085">
    <property type="term" value="P:transmembrane transport"/>
    <property type="evidence" value="ECO:0007669"/>
    <property type="project" value="InterPro"/>
</dbReference>
<evidence type="ECO:0000256" key="6">
    <source>
        <dbReference type="ARBA" id="ARBA00023136"/>
    </source>
</evidence>
<dbReference type="SUPFAM" id="SSF161098">
    <property type="entry name" value="MetI-like"/>
    <property type="match status" value="1"/>
</dbReference>
<feature type="transmembrane region" description="Helical" evidence="7">
    <location>
        <begin position="106"/>
        <end position="126"/>
    </location>
</feature>
<name>A0A3E4TM23_9FIRM</name>
<dbReference type="Proteomes" id="UP000261257">
    <property type="component" value="Unassembled WGS sequence"/>
</dbReference>
<dbReference type="SUPFAM" id="SSF160964">
    <property type="entry name" value="MalF N-terminal region-like"/>
    <property type="match status" value="1"/>
</dbReference>
<dbReference type="PANTHER" id="PTHR30193:SF37">
    <property type="entry name" value="INNER MEMBRANE ABC TRANSPORTER PERMEASE PROTEIN YCJO"/>
    <property type="match status" value="1"/>
</dbReference>
<dbReference type="AlphaFoldDB" id="A0A3E4TM23"/>
<comment type="subcellular location">
    <subcellularLocation>
        <location evidence="1 7">Cell membrane</location>
        <topology evidence="1 7">Multi-pass membrane protein</topology>
    </subcellularLocation>
</comment>
<gene>
    <name evidence="9" type="ORF">DXC39_32690</name>
</gene>
<dbReference type="PANTHER" id="PTHR30193">
    <property type="entry name" value="ABC TRANSPORTER PERMEASE PROTEIN"/>
    <property type="match status" value="1"/>
</dbReference>
<feature type="transmembrane region" description="Helical" evidence="7">
    <location>
        <begin position="258"/>
        <end position="280"/>
    </location>
</feature>
<dbReference type="GO" id="GO:0005886">
    <property type="term" value="C:plasma membrane"/>
    <property type="evidence" value="ECO:0007669"/>
    <property type="project" value="UniProtKB-SubCell"/>
</dbReference>
<dbReference type="PROSITE" id="PS50928">
    <property type="entry name" value="ABC_TM1"/>
    <property type="match status" value="1"/>
</dbReference>
<evidence type="ECO:0000313" key="10">
    <source>
        <dbReference type="Proteomes" id="UP000261257"/>
    </source>
</evidence>
<evidence type="ECO:0000259" key="8">
    <source>
        <dbReference type="PROSITE" id="PS50928"/>
    </source>
</evidence>
<dbReference type="InterPro" id="IPR000515">
    <property type="entry name" value="MetI-like"/>
</dbReference>
<keyword evidence="6 7" id="KW-0472">Membrane</keyword>
<dbReference type="Gene3D" id="1.10.3720.10">
    <property type="entry name" value="MetI-like"/>
    <property type="match status" value="1"/>
</dbReference>
<comment type="similarity">
    <text evidence="7">Belongs to the binding-protein-dependent transport system permease family.</text>
</comment>
<evidence type="ECO:0000256" key="4">
    <source>
        <dbReference type="ARBA" id="ARBA00022692"/>
    </source>
</evidence>
<dbReference type="EMBL" id="QSSQ01000073">
    <property type="protein sequence ID" value="RGL92089.1"/>
    <property type="molecule type" value="Genomic_DNA"/>
</dbReference>
<reference evidence="9 10" key="1">
    <citation type="submission" date="2018-08" db="EMBL/GenBank/DDBJ databases">
        <title>A genome reference for cultivated species of the human gut microbiota.</title>
        <authorList>
            <person name="Zou Y."/>
            <person name="Xue W."/>
            <person name="Luo G."/>
        </authorList>
    </citation>
    <scope>NUCLEOTIDE SEQUENCE [LARGE SCALE GENOMIC DNA]</scope>
    <source>
        <strain evidence="9 10">TF05-11AC</strain>
    </source>
</reference>
<dbReference type="CDD" id="cd06261">
    <property type="entry name" value="TM_PBP2"/>
    <property type="match status" value="1"/>
</dbReference>
<keyword evidence="3" id="KW-1003">Cell membrane</keyword>
<evidence type="ECO:0000256" key="3">
    <source>
        <dbReference type="ARBA" id="ARBA00022475"/>
    </source>
</evidence>
<evidence type="ECO:0000256" key="2">
    <source>
        <dbReference type="ARBA" id="ARBA00022448"/>
    </source>
</evidence>
<proteinExistence type="inferred from homology"/>
<keyword evidence="4 7" id="KW-0812">Transmembrane</keyword>
<evidence type="ECO:0000256" key="5">
    <source>
        <dbReference type="ARBA" id="ARBA00022989"/>
    </source>
</evidence>
<feature type="transmembrane region" description="Helical" evidence="7">
    <location>
        <begin position="12"/>
        <end position="35"/>
    </location>
</feature>
<dbReference type="Pfam" id="PF00528">
    <property type="entry name" value="BPD_transp_1"/>
    <property type="match status" value="1"/>
</dbReference>
<keyword evidence="5 7" id="KW-1133">Transmembrane helix</keyword>
<protein>
    <submittedName>
        <fullName evidence="9">Sugar ABC transporter permease</fullName>
    </submittedName>
</protein>
<keyword evidence="2 7" id="KW-0813">Transport</keyword>
<evidence type="ECO:0000313" key="9">
    <source>
        <dbReference type="EMBL" id="RGL92089.1"/>
    </source>
</evidence>
<feature type="domain" description="ABC transmembrane type-1" evidence="8">
    <location>
        <begin position="68"/>
        <end position="280"/>
    </location>
</feature>
<feature type="transmembrane region" description="Helical" evidence="7">
    <location>
        <begin position="72"/>
        <end position="94"/>
    </location>
</feature>
<dbReference type="InterPro" id="IPR051393">
    <property type="entry name" value="ABC_transporter_permease"/>
</dbReference>
<evidence type="ECO:0000256" key="7">
    <source>
        <dbReference type="RuleBase" id="RU363032"/>
    </source>
</evidence>
<comment type="caution">
    <text evidence="9">The sequence shown here is derived from an EMBL/GenBank/DDBJ whole genome shotgun (WGS) entry which is preliminary data.</text>
</comment>
<sequence length="292" mass="32938">MKSKKIQLYPYWMVVPAALFILVFYILPIGMGFVLSFTNWNIKYPTVEFVGLENYINIWKDPEFQKALLNTLYFTGIILVARNVFALLLALALTQNLKTANILRSVFYLPSVLSYVVVGVIFKALFQMNGLVNKFLGMILGKAVLIDWIGNASLALPTVMLLDLWVWTGFHMMIYIAGIQAISKEYYEAAIVDGANIWQRFRNITLPLLAPTVRMSVVLTLCGGLRVFDSVKVLTNGGPGWASTTINVEVYKLFSQGFYARATAVELMLSIILFIGIIFIQSWFRKGEENLS</sequence>
<organism evidence="9 10">
    <name type="scientific">Hungatella hathewayi</name>
    <dbReference type="NCBI Taxonomy" id="154046"/>
    <lineage>
        <taxon>Bacteria</taxon>
        <taxon>Bacillati</taxon>
        <taxon>Bacillota</taxon>
        <taxon>Clostridia</taxon>
        <taxon>Lachnospirales</taxon>
        <taxon>Lachnospiraceae</taxon>
        <taxon>Hungatella</taxon>
    </lineage>
</organism>
<dbReference type="RefSeq" id="WP_117624491.1">
    <property type="nucleotide sequence ID" value="NZ_CAUFPL010000121.1"/>
</dbReference>
<evidence type="ECO:0000256" key="1">
    <source>
        <dbReference type="ARBA" id="ARBA00004651"/>
    </source>
</evidence>
<accession>A0A3E4TM23</accession>